<dbReference type="Proteomes" id="UP000069272">
    <property type="component" value="Chromosome 3R"/>
</dbReference>
<reference evidence="1" key="2">
    <citation type="submission" date="2022-08" db="UniProtKB">
        <authorList>
            <consortium name="EnsemblMetazoa"/>
        </authorList>
    </citation>
    <scope>IDENTIFICATION</scope>
    <source>
        <strain evidence="1">STECLA/ALBI9_A</strain>
    </source>
</reference>
<evidence type="ECO:0000313" key="2">
    <source>
        <dbReference type="Proteomes" id="UP000069272"/>
    </source>
</evidence>
<reference evidence="1 2" key="1">
    <citation type="journal article" date="2017" name="G3 (Bethesda)">
        <title>The Physical Genome Mapping of Anopheles albimanus Corrected Scaffold Misassemblies and Identified Interarm Rearrangements in Genus Anopheles.</title>
        <authorList>
            <person name="Artemov G.N."/>
            <person name="Peery A.N."/>
            <person name="Jiang X."/>
            <person name="Tu Z."/>
            <person name="Stegniy V.N."/>
            <person name="Sharakhova M.V."/>
            <person name="Sharakhov I.V."/>
        </authorList>
    </citation>
    <scope>NUCLEOTIDE SEQUENCE [LARGE SCALE GENOMIC DNA]</scope>
    <source>
        <strain evidence="1 2">ALBI9_A</strain>
    </source>
</reference>
<sequence length="80" mass="9304">GCRSHHLLLAFRFQRWLEDGIARTAGGSESVTVRKVCDRRMRQWQWPRRFQRDSISKAVTVSRTTGRSLSLDCVAPERTE</sequence>
<accession>A0A182FBT0</accession>
<protein>
    <submittedName>
        <fullName evidence="1">Uncharacterized protein</fullName>
    </submittedName>
</protein>
<organism evidence="1 2">
    <name type="scientific">Anopheles albimanus</name>
    <name type="common">New world malaria mosquito</name>
    <dbReference type="NCBI Taxonomy" id="7167"/>
    <lineage>
        <taxon>Eukaryota</taxon>
        <taxon>Metazoa</taxon>
        <taxon>Ecdysozoa</taxon>
        <taxon>Arthropoda</taxon>
        <taxon>Hexapoda</taxon>
        <taxon>Insecta</taxon>
        <taxon>Pterygota</taxon>
        <taxon>Neoptera</taxon>
        <taxon>Endopterygota</taxon>
        <taxon>Diptera</taxon>
        <taxon>Nematocera</taxon>
        <taxon>Culicoidea</taxon>
        <taxon>Culicidae</taxon>
        <taxon>Anophelinae</taxon>
        <taxon>Anopheles</taxon>
    </lineage>
</organism>
<evidence type="ECO:0000313" key="1">
    <source>
        <dbReference type="EnsemblMetazoa" id="AALB003964-PA"/>
    </source>
</evidence>
<name>A0A182FBT0_ANOAL</name>
<dbReference type="AlphaFoldDB" id="A0A182FBT0"/>
<keyword evidence="2" id="KW-1185">Reference proteome</keyword>
<proteinExistence type="predicted"/>
<dbReference type="VEuPathDB" id="VectorBase:AALB003964"/>
<dbReference type="EnsemblMetazoa" id="AALB003964-RA">
    <property type="protein sequence ID" value="AALB003964-PA"/>
    <property type="gene ID" value="AALB003964"/>
</dbReference>